<reference evidence="2" key="1">
    <citation type="journal article" date="2014" name="Int. J. Syst. Evol. Microbiol.">
        <title>Complete genome sequence of Corynebacterium casei LMG S-19264T (=DSM 44701T), isolated from a smear-ripened cheese.</title>
        <authorList>
            <consortium name="US DOE Joint Genome Institute (JGI-PGF)"/>
            <person name="Walter F."/>
            <person name="Albersmeier A."/>
            <person name="Kalinowski J."/>
            <person name="Ruckert C."/>
        </authorList>
    </citation>
    <scope>NUCLEOTIDE SEQUENCE</scope>
    <source>
        <strain evidence="2">JCM 12580</strain>
    </source>
</reference>
<dbReference type="SMART" id="SM00506">
    <property type="entry name" value="A1pp"/>
    <property type="match status" value="1"/>
</dbReference>
<dbReference type="Gene3D" id="3.40.220.10">
    <property type="entry name" value="Leucine Aminopeptidase, subunit E, domain 1"/>
    <property type="match status" value="1"/>
</dbReference>
<keyword evidence="3" id="KW-1185">Reference proteome</keyword>
<dbReference type="InterPro" id="IPR043472">
    <property type="entry name" value="Macro_dom-like"/>
</dbReference>
<evidence type="ECO:0000313" key="2">
    <source>
        <dbReference type="EMBL" id="GGK05856.1"/>
    </source>
</evidence>
<dbReference type="NCBIfam" id="NF001664">
    <property type="entry name" value="PRK00431.1-6"/>
    <property type="match status" value="1"/>
</dbReference>
<dbReference type="PANTHER" id="PTHR11106:SF27">
    <property type="entry name" value="MACRO DOMAIN-CONTAINING PROTEIN"/>
    <property type="match status" value="1"/>
</dbReference>
<evidence type="ECO:0000313" key="3">
    <source>
        <dbReference type="Proteomes" id="UP000658382"/>
    </source>
</evidence>
<protein>
    <submittedName>
        <fullName evidence="2">O-acetyl-ADP-ribose deacetylase</fullName>
    </submittedName>
</protein>
<reference evidence="2" key="2">
    <citation type="submission" date="2020-09" db="EMBL/GenBank/DDBJ databases">
        <authorList>
            <person name="Sun Q."/>
            <person name="Ohkuma M."/>
        </authorList>
    </citation>
    <scope>NUCLEOTIDE SEQUENCE</scope>
    <source>
        <strain evidence="2">JCM 12580</strain>
    </source>
</reference>
<sequence length="187" mass="20204">MKTEINGSTLELMTGDITKVKTDAIVNAANGTLMGGGGVDGAIHRAAGKKLLEECKQVREKQLNGEKLPTGKAVITGGYHLPAKHVIHTVGPVWNECDEDQEELLAGCYDHSLKLAAEINASSIAFPSISTGVYSFPIDLAAKIALQTITDFLMTYDFGRVMMVLFSQKDYEIYAAALKRNDRAIGE</sequence>
<dbReference type="RefSeq" id="WP_188633958.1">
    <property type="nucleotide sequence ID" value="NZ_BMNQ01000063.1"/>
</dbReference>
<accession>A0A917Q1N4</accession>
<dbReference type="Proteomes" id="UP000658382">
    <property type="component" value="Unassembled WGS sequence"/>
</dbReference>
<gene>
    <name evidence="2" type="ORF">GCM10007063_30330</name>
</gene>
<dbReference type="Pfam" id="PF01661">
    <property type="entry name" value="Macro"/>
    <property type="match status" value="1"/>
</dbReference>
<dbReference type="AlphaFoldDB" id="A0A917Q1N4"/>
<dbReference type="PANTHER" id="PTHR11106">
    <property type="entry name" value="GANGLIOSIDE INDUCED DIFFERENTIATION ASSOCIATED PROTEIN 2-RELATED"/>
    <property type="match status" value="1"/>
</dbReference>
<evidence type="ECO:0000259" key="1">
    <source>
        <dbReference type="PROSITE" id="PS51154"/>
    </source>
</evidence>
<feature type="domain" description="Macro" evidence="1">
    <location>
        <begin position="1"/>
        <end position="182"/>
    </location>
</feature>
<dbReference type="PROSITE" id="PS51154">
    <property type="entry name" value="MACRO"/>
    <property type="match status" value="1"/>
</dbReference>
<comment type="caution">
    <text evidence="2">The sequence shown here is derived from an EMBL/GenBank/DDBJ whole genome shotgun (WGS) entry which is preliminary data.</text>
</comment>
<dbReference type="SUPFAM" id="SSF52949">
    <property type="entry name" value="Macro domain-like"/>
    <property type="match status" value="1"/>
</dbReference>
<proteinExistence type="predicted"/>
<dbReference type="EMBL" id="BMNQ01000063">
    <property type="protein sequence ID" value="GGK05856.1"/>
    <property type="molecule type" value="Genomic_DNA"/>
</dbReference>
<dbReference type="CDD" id="cd02908">
    <property type="entry name" value="Macro_OAADPr_deacetylase"/>
    <property type="match status" value="1"/>
</dbReference>
<dbReference type="InterPro" id="IPR002589">
    <property type="entry name" value="Macro_dom"/>
</dbReference>
<name>A0A917Q1N4_9BACI</name>
<organism evidence="2 3">
    <name type="scientific">Lentibacillus kapialis</name>
    <dbReference type="NCBI Taxonomy" id="340214"/>
    <lineage>
        <taxon>Bacteria</taxon>
        <taxon>Bacillati</taxon>
        <taxon>Bacillota</taxon>
        <taxon>Bacilli</taxon>
        <taxon>Bacillales</taxon>
        <taxon>Bacillaceae</taxon>
        <taxon>Lentibacillus</taxon>
    </lineage>
</organism>